<dbReference type="PANTHER" id="PTHR30627">
    <property type="entry name" value="PEPTIDOGLYCAN D,D-TRANSPEPTIDASE"/>
    <property type="match status" value="1"/>
</dbReference>
<name>A0ABN1P578_9ACTN</name>
<dbReference type="Proteomes" id="UP001501578">
    <property type="component" value="Unassembled WGS sequence"/>
</dbReference>
<proteinExistence type="predicted"/>
<gene>
    <name evidence="3" type="primary">pbpA_1</name>
    <name evidence="3" type="ORF">GCM10009560_21800</name>
</gene>
<dbReference type="InterPro" id="IPR012338">
    <property type="entry name" value="Beta-lactam/transpept-like"/>
</dbReference>
<reference evidence="3 4" key="1">
    <citation type="journal article" date="2019" name="Int. J. Syst. Evol. Microbiol.">
        <title>The Global Catalogue of Microorganisms (GCM) 10K type strain sequencing project: providing services to taxonomists for standard genome sequencing and annotation.</title>
        <authorList>
            <consortium name="The Broad Institute Genomics Platform"/>
            <consortium name="The Broad Institute Genome Sequencing Center for Infectious Disease"/>
            <person name="Wu L."/>
            <person name="Ma J."/>
        </authorList>
    </citation>
    <scope>NUCLEOTIDE SEQUENCE [LARGE SCALE GENOMIC DNA]</scope>
    <source>
        <strain evidence="3 4">JCM 11136</strain>
    </source>
</reference>
<dbReference type="InterPro" id="IPR050515">
    <property type="entry name" value="Beta-lactam/transpept"/>
</dbReference>
<dbReference type="Pfam" id="PF00905">
    <property type="entry name" value="Transpeptidase"/>
    <property type="match status" value="1"/>
</dbReference>
<feature type="domain" description="Penicillin-binding protein transpeptidase" evidence="1">
    <location>
        <begin position="163"/>
        <end position="466"/>
    </location>
</feature>
<evidence type="ECO:0000313" key="4">
    <source>
        <dbReference type="Proteomes" id="UP001501578"/>
    </source>
</evidence>
<dbReference type="Gene3D" id="3.40.710.10">
    <property type="entry name" value="DD-peptidase/beta-lactamase superfamily"/>
    <property type="match status" value="1"/>
</dbReference>
<accession>A0ABN1P578</accession>
<dbReference type="SUPFAM" id="SSF56519">
    <property type="entry name" value="Penicillin binding protein dimerisation domain"/>
    <property type="match status" value="1"/>
</dbReference>
<dbReference type="InterPro" id="IPR001460">
    <property type="entry name" value="PCN-bd_Tpept"/>
</dbReference>
<dbReference type="Gene3D" id="3.90.1310.10">
    <property type="entry name" value="Penicillin-binding protein 2a (Domain 2)"/>
    <property type="match status" value="1"/>
</dbReference>
<dbReference type="RefSeq" id="WP_343949628.1">
    <property type="nucleotide sequence ID" value="NZ_BAAAHQ010000008.1"/>
</dbReference>
<evidence type="ECO:0000313" key="3">
    <source>
        <dbReference type="EMBL" id="GAA0922416.1"/>
    </source>
</evidence>
<protein>
    <submittedName>
        <fullName evidence="3">D,D-transpeptidase PbpA</fullName>
    </submittedName>
</protein>
<sequence length="485" mass="50394">MAGPRAKRINIPLRRVALVCAAMLFASLANITYIQAFQSGTLNLDPRNQRALIDRFEHPRGDILTTEGEPVATSVKQSGGPYAYQRLYPGGGVYAPVTGYQSLYDETGIEHTEDEVLSGDDPKVKVRALVKDGVADGADVQLTISARVQLAAYEALRASGRRGAAVALNPETGAVLALVSHPSYDPNAYTGFDPDALAEADRLLRADPQRPLLNRALARHYPPGAVFGIVTSAAALASGAYTMSVKVDAPTRLALPGVATQVTNAGGAACGDGYPPLVYAFQMSCDTAFAGIGLDLGQEALRRQAERFGFNADDLEVPLGVAESVYPKGMDRAQTALSAIGRFEVRVTPLMLAMMAAAVANQGALMRPYLVEEARLPDGSVINRATPGEYRSALSASAANEIAAMMVAVARPSGTGAGVAIPGITVAAKTGASAGVAGAPDHATVAAFAPAEDPEVAVAVLLEQSDVTTVAAITRTVIQAALDRP</sequence>
<evidence type="ECO:0000259" key="1">
    <source>
        <dbReference type="Pfam" id="PF00905"/>
    </source>
</evidence>
<dbReference type="InterPro" id="IPR036138">
    <property type="entry name" value="PBP_dimer_sf"/>
</dbReference>
<dbReference type="SUPFAM" id="SSF56601">
    <property type="entry name" value="beta-lactamase/transpeptidase-like"/>
    <property type="match status" value="1"/>
</dbReference>
<dbReference type="Pfam" id="PF21922">
    <property type="entry name" value="PBP_dimer_2"/>
    <property type="match status" value="1"/>
</dbReference>
<organism evidence="3 4">
    <name type="scientific">Nonomuraea longicatena</name>
    <dbReference type="NCBI Taxonomy" id="83682"/>
    <lineage>
        <taxon>Bacteria</taxon>
        <taxon>Bacillati</taxon>
        <taxon>Actinomycetota</taxon>
        <taxon>Actinomycetes</taxon>
        <taxon>Streptosporangiales</taxon>
        <taxon>Streptosporangiaceae</taxon>
        <taxon>Nonomuraea</taxon>
    </lineage>
</organism>
<evidence type="ECO:0000259" key="2">
    <source>
        <dbReference type="Pfam" id="PF21922"/>
    </source>
</evidence>
<keyword evidence="4" id="KW-1185">Reference proteome</keyword>
<dbReference type="PANTHER" id="PTHR30627:SF24">
    <property type="entry name" value="PENICILLIN-BINDING PROTEIN 4B"/>
    <property type="match status" value="1"/>
</dbReference>
<dbReference type="InterPro" id="IPR054120">
    <property type="entry name" value="PBPA_dimer"/>
</dbReference>
<feature type="domain" description="Penicillin binding protein A dimerisation" evidence="2">
    <location>
        <begin position="60"/>
        <end position="130"/>
    </location>
</feature>
<dbReference type="EMBL" id="BAAAHQ010000008">
    <property type="protein sequence ID" value="GAA0922416.1"/>
    <property type="molecule type" value="Genomic_DNA"/>
</dbReference>
<comment type="caution">
    <text evidence="3">The sequence shown here is derived from an EMBL/GenBank/DDBJ whole genome shotgun (WGS) entry which is preliminary data.</text>
</comment>